<feature type="transmembrane region" description="Helical" evidence="1">
    <location>
        <begin position="227"/>
        <end position="249"/>
    </location>
</feature>
<dbReference type="EMBL" id="CP036526">
    <property type="protein sequence ID" value="QDT11381.1"/>
    <property type="molecule type" value="Genomic_DNA"/>
</dbReference>
<dbReference type="SUPFAM" id="SSF52047">
    <property type="entry name" value="RNI-like"/>
    <property type="match status" value="1"/>
</dbReference>
<feature type="transmembrane region" description="Helical" evidence="1">
    <location>
        <begin position="341"/>
        <end position="363"/>
    </location>
</feature>
<evidence type="ECO:0000256" key="1">
    <source>
        <dbReference type="SAM" id="Phobius"/>
    </source>
</evidence>
<gene>
    <name evidence="2" type="ORF">K239x_33760</name>
</gene>
<keyword evidence="1" id="KW-1133">Transmembrane helix</keyword>
<organism evidence="2 3">
    <name type="scientific">Stieleria marina</name>
    <dbReference type="NCBI Taxonomy" id="1930275"/>
    <lineage>
        <taxon>Bacteria</taxon>
        <taxon>Pseudomonadati</taxon>
        <taxon>Planctomycetota</taxon>
        <taxon>Planctomycetia</taxon>
        <taxon>Pirellulales</taxon>
        <taxon>Pirellulaceae</taxon>
        <taxon>Stieleria</taxon>
    </lineage>
</organism>
<dbReference type="AlphaFoldDB" id="A0A517NW78"/>
<proteinExistence type="predicted"/>
<feature type="transmembrane region" description="Helical" evidence="1">
    <location>
        <begin position="85"/>
        <end position="103"/>
    </location>
</feature>
<evidence type="ECO:0000313" key="2">
    <source>
        <dbReference type="EMBL" id="QDT11381.1"/>
    </source>
</evidence>
<feature type="transmembrane region" description="Helical" evidence="1">
    <location>
        <begin position="23"/>
        <end position="41"/>
    </location>
</feature>
<feature type="transmembrane region" description="Helical" evidence="1">
    <location>
        <begin position="181"/>
        <end position="207"/>
    </location>
</feature>
<dbReference type="InterPro" id="IPR032675">
    <property type="entry name" value="LRR_dom_sf"/>
</dbReference>
<protein>
    <recommendedName>
        <fullName evidence="4">Leucine Rich repeats (2 copies)</fullName>
    </recommendedName>
</protein>
<feature type="transmembrane region" description="Helical" evidence="1">
    <location>
        <begin position="124"/>
        <end position="143"/>
    </location>
</feature>
<feature type="transmembrane region" description="Helical" evidence="1">
    <location>
        <begin position="155"/>
        <end position="174"/>
    </location>
</feature>
<accession>A0A517NW78</accession>
<evidence type="ECO:0000313" key="3">
    <source>
        <dbReference type="Proteomes" id="UP000319817"/>
    </source>
</evidence>
<evidence type="ECO:0008006" key="4">
    <source>
        <dbReference type="Google" id="ProtNLM"/>
    </source>
</evidence>
<sequence length="1133" mass="124302">MILATIPRLIDFASWHWRANEEFGTSLTWAAFALISVWLWLQWPRRWSAYTVAISAAVILSIRPAAEMLASGYWGGTLPKVFREFAGVVACSSCVAIAARIAIRWRLVDYGSESVNTDLTARSKVSDLLIASLSAAVAFAVFRQDVVRFYGGPRSAIDAVVTGGVTATLTILSLRVLSYRYWGVGALLSLPLLTVNAIVLSFSIGLPRILRRSVQNESFSGDQIVEAIVYDLAHGVVIASCILAFVWLLRATRINLNVRNRRLSADVSPWVKRTVRAFVLAIVLCCQLPYLFGSYGIQDASDRFAYGECGWPFRYESWEQDYAAASVVTLNWNWTPLLSNLLIGSLVAAIITLVLPSLLTACFQSRVIESPAPADADADAAKCKTQSTRAVWQSIRSHLRPRHGVAIITLLLGIVGYGVFHCYARLKAESLLCDRLRESSELVISGANLEGISTESAESDSALISANGYRFASLSCNQERISLPLFDRQMIGIVRYIMGDESVPEFYGIAKIRVRSPSQTLLNDICRLPWLRQLNIDSAAITDEQARALADRGRLGTLRSRRSELPQKGFGRVLALPTLRTLNIDAKLPASFDVSQMNEHVDAMSFKLDGHKKSFAFPPSLTMLNVDACDLKQPFQLSDLSCLLSVRVTNIPDGGDVTISGCRQLEAVKITASQGLVIAKVTDTPDLRFIDLTAWMQSDGPTPACDVDLSLQQCHNNLSIGLLGCGVSRLKLPRKPLAIDLAMTEVNGLLPSEKPNEKSDWNGRQLAQFPDDCLNILMVDGGQIGSEASGHLARQTELVDLIADCSISADAFDEVTGWQLSGLSASHWRPDDKAFAHFVNVSPQLVTLSADGGRLTQIDLRPLAELRSLYVVELDELETLRCGNGPLRNIELSSDDGARFPNNSEPSLRIDAACVDRPMLSGLFANHLAKSVDSSQIELREVNLATQDWDGLDFGDCSELLVTSPTVTIANVKSWRFGGKQEMDQLPAFTLNSGIAVDADLLTHIGLHAPPYFWLLELNQIDHAVQPSDREYQYRGHATDLGETFVSLRGQRITAEMVRTLNEHFSVAELDLTGCQIDTDAIGELFSASGKGVVRLDGADYDAAQLDALLAKRPGVSVFDKEAFNKHLQIFSY</sequence>
<dbReference type="Proteomes" id="UP000319817">
    <property type="component" value="Chromosome"/>
</dbReference>
<reference evidence="2 3" key="1">
    <citation type="submission" date="2019-02" db="EMBL/GenBank/DDBJ databases">
        <title>Deep-cultivation of Planctomycetes and their phenomic and genomic characterization uncovers novel biology.</title>
        <authorList>
            <person name="Wiegand S."/>
            <person name="Jogler M."/>
            <person name="Boedeker C."/>
            <person name="Pinto D."/>
            <person name="Vollmers J."/>
            <person name="Rivas-Marin E."/>
            <person name="Kohn T."/>
            <person name="Peeters S.H."/>
            <person name="Heuer A."/>
            <person name="Rast P."/>
            <person name="Oberbeckmann S."/>
            <person name="Bunk B."/>
            <person name="Jeske O."/>
            <person name="Meyerdierks A."/>
            <person name="Storesund J.E."/>
            <person name="Kallscheuer N."/>
            <person name="Luecker S."/>
            <person name="Lage O.M."/>
            <person name="Pohl T."/>
            <person name="Merkel B.J."/>
            <person name="Hornburger P."/>
            <person name="Mueller R.-W."/>
            <person name="Bruemmer F."/>
            <person name="Labrenz M."/>
            <person name="Spormann A.M."/>
            <person name="Op den Camp H."/>
            <person name="Overmann J."/>
            <person name="Amann R."/>
            <person name="Jetten M.S.M."/>
            <person name="Mascher T."/>
            <person name="Medema M.H."/>
            <person name="Devos D.P."/>
            <person name="Kaster A.-K."/>
            <person name="Ovreas L."/>
            <person name="Rohde M."/>
            <person name="Galperin M.Y."/>
            <person name="Jogler C."/>
        </authorList>
    </citation>
    <scope>NUCLEOTIDE SEQUENCE [LARGE SCALE GENOMIC DNA]</scope>
    <source>
        <strain evidence="2 3">K23_9</strain>
    </source>
</reference>
<dbReference type="Gene3D" id="3.80.10.10">
    <property type="entry name" value="Ribonuclease Inhibitor"/>
    <property type="match status" value="1"/>
</dbReference>
<keyword evidence="1" id="KW-0812">Transmembrane</keyword>
<keyword evidence="1" id="KW-0472">Membrane</keyword>
<name>A0A517NW78_9BACT</name>
<feature type="transmembrane region" description="Helical" evidence="1">
    <location>
        <begin position="48"/>
        <end position="65"/>
    </location>
</feature>
<feature type="transmembrane region" description="Helical" evidence="1">
    <location>
        <begin position="270"/>
        <end position="292"/>
    </location>
</feature>
<keyword evidence="3" id="KW-1185">Reference proteome</keyword>
<feature type="transmembrane region" description="Helical" evidence="1">
    <location>
        <begin position="405"/>
        <end position="426"/>
    </location>
</feature>